<dbReference type="EMBL" id="QKZT01000008">
    <property type="protein sequence ID" value="PZX52003.1"/>
    <property type="molecule type" value="Genomic_DNA"/>
</dbReference>
<accession>A0A2W7QTS2</accession>
<dbReference type="InterPro" id="IPR058060">
    <property type="entry name" value="HYC_CC_PP"/>
</dbReference>
<dbReference type="OrthoDB" id="825652at2"/>
<reference evidence="1 2" key="1">
    <citation type="submission" date="2018-06" db="EMBL/GenBank/DDBJ databases">
        <title>Genomic Encyclopedia of Archaeal and Bacterial Type Strains, Phase II (KMG-II): from individual species to whole genera.</title>
        <authorList>
            <person name="Goeker M."/>
        </authorList>
    </citation>
    <scope>NUCLEOTIDE SEQUENCE [LARGE SCALE GENOMIC DNA]</scope>
    <source>
        <strain evidence="1 2">DSM 19830</strain>
    </source>
</reference>
<dbReference type="NCBIfam" id="NF047658">
    <property type="entry name" value="HYC_CC_PP"/>
    <property type="match status" value="1"/>
</dbReference>
<keyword evidence="2" id="KW-1185">Reference proteome</keyword>
<name>A0A2W7QTS2_9BACT</name>
<dbReference type="Pfam" id="PF26622">
    <property type="entry name" value="DUF8199"/>
    <property type="match status" value="1"/>
</dbReference>
<gene>
    <name evidence="1" type="ORF">LV85_02153</name>
</gene>
<proteinExistence type="predicted"/>
<dbReference type="Proteomes" id="UP000248882">
    <property type="component" value="Unassembled WGS sequence"/>
</dbReference>
<dbReference type="AlphaFoldDB" id="A0A2W7QTS2"/>
<dbReference type="InterPro" id="IPR058512">
    <property type="entry name" value="DUF8199"/>
</dbReference>
<comment type="caution">
    <text evidence="1">The sequence shown here is derived from an EMBL/GenBank/DDBJ whole genome shotgun (WGS) entry which is preliminary data.</text>
</comment>
<protein>
    <submittedName>
        <fullName evidence="1">Uncharacterized protein</fullName>
    </submittedName>
</protein>
<organism evidence="1 2">
    <name type="scientific">Algoriphagus chordae</name>
    <dbReference type="NCBI Taxonomy" id="237019"/>
    <lineage>
        <taxon>Bacteria</taxon>
        <taxon>Pseudomonadati</taxon>
        <taxon>Bacteroidota</taxon>
        <taxon>Cytophagia</taxon>
        <taxon>Cytophagales</taxon>
        <taxon>Cyclobacteriaceae</taxon>
        <taxon>Algoriphagus</taxon>
    </lineage>
</organism>
<dbReference type="RefSeq" id="WP_111319171.1">
    <property type="nucleotide sequence ID" value="NZ_QKZT01000008.1"/>
</dbReference>
<evidence type="ECO:0000313" key="2">
    <source>
        <dbReference type="Proteomes" id="UP000248882"/>
    </source>
</evidence>
<sequence length="144" mass="15878">MKVGFSLSNEIPTFANSMKAILASLMLLFFLTGQINLTLAAHYCGDELKSAEVTISPEKTDCCGVDLTENPDSDCCSDKYASSDSDDYFGKTHFQVQLSPDFVLAYALILPGIQTESIQISNPEYLFPDRPIPDLTILHQSFLI</sequence>
<evidence type="ECO:0000313" key="1">
    <source>
        <dbReference type="EMBL" id="PZX52003.1"/>
    </source>
</evidence>